<sequence length="80" mass="8964">MKKYEKLNQVYTVQEGSLLEAQLVADGFEEVIDEGELKELLATHQLADLTLVELKALAKERGLEGYSNKTKDELLEVLNG</sequence>
<dbReference type="Pfam" id="PF07498">
    <property type="entry name" value="Rho_N"/>
    <property type="match status" value="1"/>
</dbReference>
<name>A0ABU5FV92_9STRE</name>
<accession>A0ABU5FV92</accession>
<feature type="domain" description="Rho termination factor-like N-terminal" evidence="1">
    <location>
        <begin position="45"/>
        <end position="76"/>
    </location>
</feature>
<dbReference type="InterPro" id="IPR011112">
    <property type="entry name" value="Rho-like_N"/>
</dbReference>
<keyword evidence="3" id="KW-1185">Reference proteome</keyword>
<dbReference type="Proteomes" id="UP001272345">
    <property type="component" value="Unassembled WGS sequence"/>
</dbReference>
<dbReference type="EMBL" id="JAXHDO010000009">
    <property type="protein sequence ID" value="MDY4338102.1"/>
    <property type="molecule type" value="Genomic_DNA"/>
</dbReference>
<dbReference type="RefSeq" id="WP_320694073.1">
    <property type="nucleotide sequence ID" value="NZ_JAXHDO010000009.1"/>
</dbReference>
<reference evidence="2 3" key="1">
    <citation type="submission" date="2023-11" db="EMBL/GenBank/DDBJ databases">
        <title>Streptococcus wuxiensis sp. nov., Streptococcus jiangnanensis sp. nov., Streptococcus fermentans sp. nov., three novel members of the genus Streptococcus isolated from breast milk.</title>
        <authorList>
            <person name="Zhou Y."/>
            <person name="Yang B."/>
        </authorList>
    </citation>
    <scope>NUCLEOTIDE SEQUENCE [LARGE SCALE GENOMIC DNA]</scope>
    <source>
        <strain evidence="2 3">21WXBC0057M1</strain>
    </source>
</reference>
<protein>
    <submittedName>
        <fullName evidence="2">Rho termination factor N-terminal domain-containing protein</fullName>
    </submittedName>
</protein>
<evidence type="ECO:0000259" key="1">
    <source>
        <dbReference type="Pfam" id="PF07498"/>
    </source>
</evidence>
<comment type="caution">
    <text evidence="2">The sequence shown here is derived from an EMBL/GenBank/DDBJ whole genome shotgun (WGS) entry which is preliminary data.</text>
</comment>
<organism evidence="2 3">
    <name type="scientific">Streptococcus wuxiensis</name>
    <dbReference type="NCBI Taxonomy" id="3095078"/>
    <lineage>
        <taxon>Bacteria</taxon>
        <taxon>Bacillati</taxon>
        <taxon>Bacillota</taxon>
        <taxon>Bacilli</taxon>
        <taxon>Lactobacillales</taxon>
        <taxon>Streptococcaceae</taxon>
        <taxon>Streptococcus</taxon>
    </lineage>
</organism>
<evidence type="ECO:0000313" key="3">
    <source>
        <dbReference type="Proteomes" id="UP001272345"/>
    </source>
</evidence>
<proteinExistence type="predicted"/>
<evidence type="ECO:0000313" key="2">
    <source>
        <dbReference type="EMBL" id="MDY4338102.1"/>
    </source>
</evidence>
<gene>
    <name evidence="2" type="ORF">SPC83_08245</name>
</gene>